<dbReference type="STRING" id="1235802.C823_04621"/>
<proteinExistence type="predicted"/>
<accession>N1ZW49</accession>
<sequence>MKDSRNADVEIALGVGVTTATLLESGTIASGGFVASQIAELGATTGLTVFADMGMGAVSLCGAIGPVGLAIAGIGGIALIAHGIYRGI</sequence>
<keyword evidence="1" id="KW-0472">Membrane</keyword>
<dbReference type="EMBL" id="AQFT01000135">
    <property type="protein sequence ID" value="EMZ21257.1"/>
    <property type="molecule type" value="Genomic_DNA"/>
</dbReference>
<name>N1ZW49_9FIRM</name>
<organism evidence="2 3">
    <name type="scientific">Eubacterium plexicaudatum ASF492</name>
    <dbReference type="NCBI Taxonomy" id="1235802"/>
    <lineage>
        <taxon>Bacteria</taxon>
        <taxon>Bacillati</taxon>
        <taxon>Bacillota</taxon>
        <taxon>Clostridia</taxon>
        <taxon>Eubacteriales</taxon>
        <taxon>Eubacteriaceae</taxon>
        <taxon>Eubacterium</taxon>
    </lineage>
</organism>
<keyword evidence="1" id="KW-0812">Transmembrane</keyword>
<evidence type="ECO:0000313" key="3">
    <source>
        <dbReference type="Proteomes" id="UP000012589"/>
    </source>
</evidence>
<evidence type="ECO:0000256" key="1">
    <source>
        <dbReference type="SAM" id="Phobius"/>
    </source>
</evidence>
<dbReference type="PATRIC" id="fig|1235802.3.peg.4892"/>
<dbReference type="HOGENOM" id="CLU_2464451_0_0_9"/>
<comment type="caution">
    <text evidence="2">The sequence shown here is derived from an EMBL/GenBank/DDBJ whole genome shotgun (WGS) entry which is preliminary data.</text>
</comment>
<protein>
    <submittedName>
        <fullName evidence="2">Uncharacterized protein</fullName>
    </submittedName>
</protein>
<keyword evidence="1" id="KW-1133">Transmembrane helix</keyword>
<dbReference type="Proteomes" id="UP000012589">
    <property type="component" value="Unassembled WGS sequence"/>
</dbReference>
<evidence type="ECO:0000313" key="2">
    <source>
        <dbReference type="EMBL" id="EMZ21257.1"/>
    </source>
</evidence>
<reference evidence="2 3" key="1">
    <citation type="journal article" date="2014" name="Genome Announc.">
        <title>Draft genome sequences of the altered schaedler flora, a defined bacterial community from gnotobiotic mice.</title>
        <authorList>
            <person name="Wannemuehler M.J."/>
            <person name="Overstreet A.M."/>
            <person name="Ward D.V."/>
            <person name="Phillips G.J."/>
        </authorList>
    </citation>
    <scope>NUCLEOTIDE SEQUENCE [LARGE SCALE GENOMIC DNA]</scope>
    <source>
        <strain evidence="2 3">ASF492</strain>
    </source>
</reference>
<dbReference type="AlphaFoldDB" id="N1ZW49"/>
<feature type="transmembrane region" description="Helical" evidence="1">
    <location>
        <begin position="63"/>
        <end position="85"/>
    </location>
</feature>
<keyword evidence="3" id="KW-1185">Reference proteome</keyword>
<gene>
    <name evidence="2" type="ORF">C823_04621</name>
</gene>